<dbReference type="Proteomes" id="UP000013827">
    <property type="component" value="Unassembled WGS sequence"/>
</dbReference>
<dbReference type="InterPro" id="IPR001611">
    <property type="entry name" value="Leu-rich_rpt"/>
</dbReference>
<dbReference type="Gene3D" id="3.90.176.10">
    <property type="entry name" value="Toxin ADP-ribosyltransferase, Chain A, domain 1"/>
    <property type="match status" value="1"/>
</dbReference>
<feature type="compositionally biased region" description="Basic and acidic residues" evidence="2">
    <location>
        <begin position="393"/>
        <end position="407"/>
    </location>
</feature>
<dbReference type="GeneID" id="17279743"/>
<feature type="region of interest" description="Disordered" evidence="2">
    <location>
        <begin position="158"/>
        <end position="177"/>
    </location>
</feature>
<evidence type="ECO:0000313" key="3">
    <source>
        <dbReference type="EnsemblProtists" id="EOD34473"/>
    </source>
</evidence>
<proteinExistence type="predicted"/>
<feature type="region of interest" description="Disordered" evidence="2">
    <location>
        <begin position="1245"/>
        <end position="1275"/>
    </location>
</feature>
<dbReference type="EnsemblProtists" id="EOD34473">
    <property type="protein sequence ID" value="EOD34473"/>
    <property type="gene ID" value="EMIHUDRAFT_111305"/>
</dbReference>
<reference evidence="3" key="2">
    <citation type="submission" date="2024-10" db="UniProtKB">
        <authorList>
            <consortium name="EnsemblProtists"/>
        </authorList>
    </citation>
    <scope>IDENTIFICATION</scope>
</reference>
<dbReference type="PROSITE" id="PS51996">
    <property type="entry name" value="TR_MART"/>
    <property type="match status" value="1"/>
</dbReference>
<feature type="region of interest" description="Disordered" evidence="2">
    <location>
        <begin position="386"/>
        <end position="407"/>
    </location>
</feature>
<dbReference type="KEGG" id="ehx:EMIHUDRAFT_111305"/>
<dbReference type="InterPro" id="IPR052394">
    <property type="entry name" value="LRR-containing"/>
</dbReference>
<evidence type="ECO:0000313" key="4">
    <source>
        <dbReference type="Proteomes" id="UP000013827"/>
    </source>
</evidence>
<dbReference type="eggNOG" id="KOG4308">
    <property type="taxonomic scope" value="Eukaryota"/>
</dbReference>
<keyword evidence="1" id="KW-0175">Coiled coil</keyword>
<dbReference type="Gene3D" id="3.80.10.10">
    <property type="entry name" value="Ribonuclease Inhibitor"/>
    <property type="match status" value="6"/>
</dbReference>
<feature type="compositionally biased region" description="Acidic residues" evidence="2">
    <location>
        <begin position="1254"/>
        <end position="1275"/>
    </location>
</feature>
<feature type="coiled-coil region" evidence="1">
    <location>
        <begin position="1179"/>
        <end position="1206"/>
    </location>
</feature>
<sequence>MRAALERAAGLSVPARRTGLKERALRFHVRYLDGSVEARVAEWDALSELLHENEQLRRAVDGGLAAAGGGVGASADAAAAGASGVGHCVRLRAGAAVRLRSCMDAWKVFTLRSRWRRHAAQAGRSKPGSLSSKSVSLQQQQLKPDNPELDDAIAKRQDDAADAEMGSAASKQARGPMQLVHDVQRAEQSADILRIVAEARLAAPSAQGDPSQEWQMGQWLNSLGLNDAIAAALLSPISADASLALDSADASLALPFVRALGKLGSRESVAALLRQAGPHLLDRIADAVWDGASTLIASGGATGAELHAKFVQEGESFTMSYGGLDTFFGGLEGLIGTPNPKLREAMKREHCDSADSGLPFNAGNYGTTTTAKTEYHFVVDPEHTDFGPGSKHPWPEDTKLREREDTRSLCRKPRPLSDFAIDLQRVNEQLATQDCTSLCDEEFWGARLYTGPMFIKYNAILRGLGGKAPFFVQKLEQLCLGNNYTTTLHIINSACVKLSKIMTAQKVYRGVSGGVLPSEFWAKNEWNVAGGVEFAFMSTTLDKEVALHYGGSGGAGLCFEIQMGMVDRGASLSWLSQYPHESEILFAPMTGLEVLGTRVESGVIVVETRLSVNLTALTIEQVVSRRRKLCMDMCESMQLELAHEMTQTAWSELRELTDGAEAAFDLPGYAKSVLRDMLAESTSHPPEHYNNEANMLMRMKDAVQAKNAVSDLPNGWERLQMAAPNLPALLSASDLNVRSMKSNLKAGGAGALSVLMCCSQALHSLKASGEEMGPEGAVYLGHGIAGATSITELDVSNNKLCGIEAADEREAYNGTHFGTFCKLLAKNSSLTSLDVSANYILADGTTALCAALAGNKRLKTLKLNDSAMQEAGWIALARMVEDAPSLLVLEANCNLELMRPAEIPAVAKAIASAVGRSKSLTSVDLSSQEWKNGEASGLLPPLLDCKSLATLNLSCAECGPHIGAGLAQRLKGHPALTSLQLDSCELGSGALPICAAVGDCGLTELNLSSNELDAAAANALGEALASSVTLKRIDIQSNLIEEGGVALGKGLAASTSLTELELSDCALGDEGGAAVLEALRGNTTLQVLKMSDNKLSAGVAPALRAIGESTSLTQLDLSENKLGPDACADLAAGIAKNASLRELELNYCALGAGCAALGDALKSNSTLTSLQLNDNGIMKAEAALLRDAYRRRAERLRKELDERGEKGKKTWTIQVDQTHKFTGRDLDLDDLNLDLDDLDDLDASRASDASSISDAEEGASDLDDLGLDDLDLDRE</sequence>
<dbReference type="PaxDb" id="2903-EOD34473"/>
<dbReference type="AlphaFoldDB" id="A0A0D3KFD8"/>
<feature type="region of interest" description="Disordered" evidence="2">
    <location>
        <begin position="120"/>
        <end position="147"/>
    </location>
</feature>
<dbReference type="SMART" id="SM00368">
    <property type="entry name" value="LRR_RI"/>
    <property type="match status" value="10"/>
</dbReference>
<dbReference type="PANTHER" id="PTHR24114">
    <property type="entry name" value="LEUCINE RICH REPEAT FAMILY PROTEIN"/>
    <property type="match status" value="1"/>
</dbReference>
<dbReference type="InterPro" id="IPR032675">
    <property type="entry name" value="LRR_dom_sf"/>
</dbReference>
<name>A0A0D3KFD8_EMIH1</name>
<accession>A0A0D3KFD8</accession>
<dbReference type="PANTHER" id="PTHR24114:SF2">
    <property type="entry name" value="F-BOX DOMAIN-CONTAINING PROTEIN-RELATED"/>
    <property type="match status" value="1"/>
</dbReference>
<dbReference type="Pfam" id="PF13516">
    <property type="entry name" value="LRR_6"/>
    <property type="match status" value="3"/>
</dbReference>
<evidence type="ECO:0000256" key="2">
    <source>
        <dbReference type="SAM" id="MobiDB-lite"/>
    </source>
</evidence>
<dbReference type="SUPFAM" id="SSF52047">
    <property type="entry name" value="RNI-like"/>
    <property type="match status" value="2"/>
</dbReference>
<evidence type="ECO:0008006" key="5">
    <source>
        <dbReference type="Google" id="ProtNLM"/>
    </source>
</evidence>
<dbReference type="SUPFAM" id="SSF56399">
    <property type="entry name" value="ADP-ribosylation"/>
    <property type="match status" value="1"/>
</dbReference>
<reference evidence="4" key="1">
    <citation type="journal article" date="2013" name="Nature">
        <title>Pan genome of the phytoplankton Emiliania underpins its global distribution.</title>
        <authorList>
            <person name="Read B.A."/>
            <person name="Kegel J."/>
            <person name="Klute M.J."/>
            <person name="Kuo A."/>
            <person name="Lefebvre S.C."/>
            <person name="Maumus F."/>
            <person name="Mayer C."/>
            <person name="Miller J."/>
            <person name="Monier A."/>
            <person name="Salamov A."/>
            <person name="Young J."/>
            <person name="Aguilar M."/>
            <person name="Claverie J.M."/>
            <person name="Frickenhaus S."/>
            <person name="Gonzalez K."/>
            <person name="Herman E.K."/>
            <person name="Lin Y.C."/>
            <person name="Napier J."/>
            <person name="Ogata H."/>
            <person name="Sarno A.F."/>
            <person name="Shmutz J."/>
            <person name="Schroeder D."/>
            <person name="de Vargas C."/>
            <person name="Verret F."/>
            <person name="von Dassow P."/>
            <person name="Valentin K."/>
            <person name="Van de Peer Y."/>
            <person name="Wheeler G."/>
            <person name="Dacks J.B."/>
            <person name="Delwiche C.F."/>
            <person name="Dyhrman S.T."/>
            <person name="Glockner G."/>
            <person name="John U."/>
            <person name="Richards T."/>
            <person name="Worden A.Z."/>
            <person name="Zhang X."/>
            <person name="Grigoriev I.V."/>
            <person name="Allen A.E."/>
            <person name="Bidle K."/>
            <person name="Borodovsky M."/>
            <person name="Bowler C."/>
            <person name="Brownlee C."/>
            <person name="Cock J.M."/>
            <person name="Elias M."/>
            <person name="Gladyshev V.N."/>
            <person name="Groth M."/>
            <person name="Guda C."/>
            <person name="Hadaegh A."/>
            <person name="Iglesias-Rodriguez M.D."/>
            <person name="Jenkins J."/>
            <person name="Jones B.M."/>
            <person name="Lawson T."/>
            <person name="Leese F."/>
            <person name="Lindquist E."/>
            <person name="Lobanov A."/>
            <person name="Lomsadze A."/>
            <person name="Malik S.B."/>
            <person name="Marsh M.E."/>
            <person name="Mackinder L."/>
            <person name="Mock T."/>
            <person name="Mueller-Roeber B."/>
            <person name="Pagarete A."/>
            <person name="Parker M."/>
            <person name="Probert I."/>
            <person name="Quesneville H."/>
            <person name="Raines C."/>
            <person name="Rensing S.A."/>
            <person name="Riano-Pachon D.M."/>
            <person name="Richier S."/>
            <person name="Rokitta S."/>
            <person name="Shiraiwa Y."/>
            <person name="Soanes D.M."/>
            <person name="van der Giezen M."/>
            <person name="Wahlund T.M."/>
            <person name="Williams B."/>
            <person name="Wilson W."/>
            <person name="Wolfe G."/>
            <person name="Wurch L.L."/>
        </authorList>
    </citation>
    <scope>NUCLEOTIDE SEQUENCE</scope>
</reference>
<keyword evidence="4" id="KW-1185">Reference proteome</keyword>
<protein>
    <recommendedName>
        <fullName evidence="5">Mono(ADP-ribosyl)transferase</fullName>
    </recommendedName>
</protein>
<dbReference type="HOGENOM" id="CLU_263631_0_0_1"/>
<evidence type="ECO:0000256" key="1">
    <source>
        <dbReference type="SAM" id="Coils"/>
    </source>
</evidence>
<feature type="compositionally biased region" description="Low complexity" evidence="2">
    <location>
        <begin position="125"/>
        <end position="143"/>
    </location>
</feature>
<organism evidence="3 4">
    <name type="scientific">Emiliania huxleyi (strain CCMP1516)</name>
    <dbReference type="NCBI Taxonomy" id="280463"/>
    <lineage>
        <taxon>Eukaryota</taxon>
        <taxon>Haptista</taxon>
        <taxon>Haptophyta</taxon>
        <taxon>Prymnesiophyceae</taxon>
        <taxon>Isochrysidales</taxon>
        <taxon>Noelaerhabdaceae</taxon>
        <taxon>Emiliania</taxon>
    </lineage>
</organism>
<dbReference type="RefSeq" id="XP_005786902.1">
    <property type="nucleotide sequence ID" value="XM_005786845.1"/>
</dbReference>